<organism evidence="3 4">
    <name type="scientific">Candidatus Phycosocius bacilliformis</name>
    <dbReference type="NCBI Taxonomy" id="1445552"/>
    <lineage>
        <taxon>Bacteria</taxon>
        <taxon>Pseudomonadati</taxon>
        <taxon>Pseudomonadota</taxon>
        <taxon>Alphaproteobacteria</taxon>
        <taxon>Caulobacterales</taxon>
        <taxon>Caulobacterales incertae sedis</taxon>
        <taxon>Candidatus Phycosocius</taxon>
    </lineage>
</organism>
<proteinExistence type="predicted"/>
<accession>A0A2P2E8R3</accession>
<dbReference type="InterPro" id="IPR001126">
    <property type="entry name" value="UmuC"/>
</dbReference>
<dbReference type="SUPFAM" id="SSF56672">
    <property type="entry name" value="DNA/RNA polymerases"/>
    <property type="match status" value="1"/>
</dbReference>
<dbReference type="PANTHER" id="PTHR35369">
    <property type="entry name" value="BLR3025 PROTEIN-RELATED"/>
    <property type="match status" value="1"/>
</dbReference>
<dbReference type="CDD" id="cd03468">
    <property type="entry name" value="PolY_like"/>
    <property type="match status" value="1"/>
</dbReference>
<evidence type="ECO:0000259" key="2">
    <source>
        <dbReference type="Pfam" id="PF00817"/>
    </source>
</evidence>
<dbReference type="InterPro" id="IPR050356">
    <property type="entry name" value="SulA_CellDiv_inhibitor"/>
</dbReference>
<dbReference type="InterPro" id="IPR043502">
    <property type="entry name" value="DNA/RNA_pol_sf"/>
</dbReference>
<evidence type="ECO:0000256" key="1">
    <source>
        <dbReference type="ARBA" id="ARBA00022763"/>
    </source>
</evidence>
<keyword evidence="1" id="KW-0227">DNA damage</keyword>
<protein>
    <recommendedName>
        <fullName evidence="2">UmuC domain-containing protein</fullName>
    </recommendedName>
</protein>
<evidence type="ECO:0000313" key="4">
    <source>
        <dbReference type="Proteomes" id="UP000245086"/>
    </source>
</evidence>
<sequence length="487" mass="51709">MARSAGGIRLIALNRAAQATGLSAGMMLAGAKALVPDLCVADSDPAGEAADLMALARWAMRWSPYCAPAKGLEATHALFLDVTGCAHLFGGEAAMLADMVTRMRALGLTARAACAATPGAAYGLARFAPEAHQGLSAPDGPALRALVGTLPVEALRLPGGTTSGLRALGLKQISHVAAQSSAALARRFGIDLVRALDRVRGLEEEAIDPVAEIIPRRIRLRLAEPLMTRQGLELAAAKAAGEICALLDDQQEGARRLVLSLYRVDGIVLSVTGGAGQAHRDAMLWNRVLCERIEALANGAGLDLGFGIDLVDVAAPVVERLTGQVMDLDPAAAAALASADALHRLADRLSARLGAGRVTRTEAIAHWVPERAVRQVPVAERKPQANQFPAALAARRPALLLERAEPIDAIAEVPDGPPRLFRWRSLAFRVACAEGPERIACGDVSDDTQDRDYYRIETVEGRRFWLYRQGLPGQVDHPRWYVHGSAA</sequence>
<dbReference type="GO" id="GO:0006281">
    <property type="term" value="P:DNA repair"/>
    <property type="evidence" value="ECO:0007669"/>
    <property type="project" value="InterPro"/>
</dbReference>
<feature type="domain" description="UmuC" evidence="2">
    <location>
        <begin position="10"/>
        <end position="121"/>
    </location>
</feature>
<dbReference type="AlphaFoldDB" id="A0A2P2E8R3"/>
<name>A0A2P2E8R3_9PROT</name>
<dbReference type="EMBL" id="BFBR01000003">
    <property type="protein sequence ID" value="GBF57456.1"/>
    <property type="molecule type" value="Genomic_DNA"/>
</dbReference>
<gene>
    <name evidence="3" type="ORF">PbB2_01123</name>
</gene>
<dbReference type="Pfam" id="PF00817">
    <property type="entry name" value="IMS"/>
    <property type="match status" value="1"/>
</dbReference>
<dbReference type="Proteomes" id="UP000245086">
    <property type="component" value="Unassembled WGS sequence"/>
</dbReference>
<reference evidence="3 4" key="1">
    <citation type="journal article" date="2018" name="Genome Announc.">
        <title>Draft Genome Sequence of "Candidatus Phycosocius bacilliformis," an Alphaproteobacterial Ectosymbiont of the Hydrocarbon-Producing Green Alga Botryococcus braunii.</title>
        <authorList>
            <person name="Tanabe Y."/>
            <person name="Yamaguchi H."/>
            <person name="Watanabe M.M."/>
        </authorList>
    </citation>
    <scope>NUCLEOTIDE SEQUENCE [LARGE SCALE GENOMIC DNA]</scope>
    <source>
        <strain evidence="3 4">BOTRYCO-2</strain>
    </source>
</reference>
<keyword evidence="4" id="KW-1185">Reference proteome</keyword>
<evidence type="ECO:0000313" key="3">
    <source>
        <dbReference type="EMBL" id="GBF57456.1"/>
    </source>
</evidence>
<dbReference type="PANTHER" id="PTHR35369:SF2">
    <property type="entry name" value="BLR3025 PROTEIN"/>
    <property type="match status" value="1"/>
</dbReference>
<comment type="caution">
    <text evidence="3">The sequence shown here is derived from an EMBL/GenBank/DDBJ whole genome shotgun (WGS) entry which is preliminary data.</text>
</comment>